<gene>
    <name evidence="3" type="ORF">TTHERM_00298440</name>
</gene>
<feature type="transmembrane region" description="Helical" evidence="2">
    <location>
        <begin position="297"/>
        <end position="316"/>
    </location>
</feature>
<evidence type="ECO:0000313" key="4">
    <source>
        <dbReference type="Proteomes" id="UP000009168"/>
    </source>
</evidence>
<feature type="transmembrane region" description="Helical" evidence="2">
    <location>
        <begin position="217"/>
        <end position="234"/>
    </location>
</feature>
<feature type="transmembrane region" description="Helical" evidence="2">
    <location>
        <begin position="146"/>
        <end position="165"/>
    </location>
</feature>
<keyword evidence="2" id="KW-1133">Transmembrane helix</keyword>
<reference evidence="4" key="1">
    <citation type="journal article" date="2006" name="PLoS Biol.">
        <title>Macronuclear genome sequence of the ciliate Tetrahymena thermophila, a model eukaryote.</title>
        <authorList>
            <person name="Eisen J.A."/>
            <person name="Coyne R.S."/>
            <person name="Wu M."/>
            <person name="Wu D."/>
            <person name="Thiagarajan M."/>
            <person name="Wortman J.R."/>
            <person name="Badger J.H."/>
            <person name="Ren Q."/>
            <person name="Amedeo P."/>
            <person name="Jones K.M."/>
            <person name="Tallon L.J."/>
            <person name="Delcher A.L."/>
            <person name="Salzberg S.L."/>
            <person name="Silva J.C."/>
            <person name="Haas B.J."/>
            <person name="Majoros W.H."/>
            <person name="Farzad M."/>
            <person name="Carlton J.M."/>
            <person name="Smith R.K. Jr."/>
            <person name="Garg J."/>
            <person name="Pearlman R.E."/>
            <person name="Karrer K.M."/>
            <person name="Sun L."/>
            <person name="Manning G."/>
            <person name="Elde N.C."/>
            <person name="Turkewitz A.P."/>
            <person name="Asai D.J."/>
            <person name="Wilkes D.E."/>
            <person name="Wang Y."/>
            <person name="Cai H."/>
            <person name="Collins K."/>
            <person name="Stewart B.A."/>
            <person name="Lee S.R."/>
            <person name="Wilamowska K."/>
            <person name="Weinberg Z."/>
            <person name="Ruzzo W.L."/>
            <person name="Wloga D."/>
            <person name="Gaertig J."/>
            <person name="Frankel J."/>
            <person name="Tsao C.-C."/>
            <person name="Gorovsky M.A."/>
            <person name="Keeling P.J."/>
            <person name="Waller R.F."/>
            <person name="Patron N.J."/>
            <person name="Cherry J.M."/>
            <person name="Stover N.A."/>
            <person name="Krieger C.J."/>
            <person name="del Toro C."/>
            <person name="Ryder H.F."/>
            <person name="Williamson S.C."/>
            <person name="Barbeau R.A."/>
            <person name="Hamilton E.P."/>
            <person name="Orias E."/>
        </authorList>
    </citation>
    <scope>NUCLEOTIDE SEQUENCE [LARGE SCALE GENOMIC DNA]</scope>
    <source>
        <strain evidence="4">SB210</strain>
    </source>
</reference>
<dbReference type="GeneID" id="7839826"/>
<dbReference type="PANTHER" id="PTHR13146">
    <property type="match status" value="1"/>
</dbReference>
<keyword evidence="2" id="KW-0472">Membrane</keyword>
<evidence type="ECO:0000256" key="2">
    <source>
        <dbReference type="SAM" id="Phobius"/>
    </source>
</evidence>
<dbReference type="SUPFAM" id="SSF103481">
    <property type="entry name" value="Multidrug resistance efflux transporter EmrE"/>
    <property type="match status" value="1"/>
</dbReference>
<feature type="region of interest" description="Disordered" evidence="1">
    <location>
        <begin position="366"/>
        <end position="395"/>
    </location>
</feature>
<dbReference type="KEGG" id="tet:TTHERM_00298440"/>
<proteinExistence type="predicted"/>
<dbReference type="EMBL" id="GG662449">
    <property type="protein sequence ID" value="EAS04233.1"/>
    <property type="molecule type" value="Genomic_DNA"/>
</dbReference>
<keyword evidence="2" id="KW-0812">Transmembrane</keyword>
<keyword evidence="4" id="KW-1185">Reference proteome</keyword>
<feature type="transmembrane region" description="Helical" evidence="2">
    <location>
        <begin position="322"/>
        <end position="348"/>
    </location>
</feature>
<dbReference type="HOGENOM" id="CLU_025028_4_0_1"/>
<protein>
    <submittedName>
        <fullName evidence="3">Nucleotide-sugar transporter</fullName>
    </submittedName>
</protein>
<feature type="transmembrane region" description="Helical" evidence="2">
    <location>
        <begin position="89"/>
        <end position="110"/>
    </location>
</feature>
<dbReference type="eggNOG" id="KOG3912">
    <property type="taxonomic scope" value="Eukaryota"/>
</dbReference>
<organism evidence="3 4">
    <name type="scientific">Tetrahymena thermophila (strain SB210)</name>
    <dbReference type="NCBI Taxonomy" id="312017"/>
    <lineage>
        <taxon>Eukaryota</taxon>
        <taxon>Sar</taxon>
        <taxon>Alveolata</taxon>
        <taxon>Ciliophora</taxon>
        <taxon>Intramacronucleata</taxon>
        <taxon>Oligohymenophorea</taxon>
        <taxon>Hymenostomatida</taxon>
        <taxon>Tetrahymenina</taxon>
        <taxon>Tetrahymenidae</taxon>
        <taxon>Tetrahymena</taxon>
    </lineage>
</organism>
<dbReference type="InParanoid" id="I7MIA7"/>
<dbReference type="AlphaFoldDB" id="I7MIA7"/>
<evidence type="ECO:0000313" key="3">
    <source>
        <dbReference type="EMBL" id="EAS04233.1"/>
    </source>
</evidence>
<feature type="transmembrane region" description="Helical" evidence="2">
    <location>
        <begin position="177"/>
        <end position="197"/>
    </location>
</feature>
<dbReference type="OrthoDB" id="300580at2759"/>
<feature type="transmembrane region" description="Helical" evidence="2">
    <location>
        <begin position="254"/>
        <end position="285"/>
    </location>
</feature>
<dbReference type="OMA" id="LIWVIMI"/>
<feature type="transmembrane region" description="Helical" evidence="2">
    <location>
        <begin position="47"/>
        <end position="63"/>
    </location>
</feature>
<accession>I7MIA7</accession>
<name>I7MIA7_TETTS</name>
<dbReference type="Proteomes" id="UP000009168">
    <property type="component" value="Unassembled WGS sequence"/>
</dbReference>
<feature type="transmembrane region" description="Helical" evidence="2">
    <location>
        <begin position="116"/>
        <end position="137"/>
    </location>
</feature>
<dbReference type="PANTHER" id="PTHR13146:SF0">
    <property type="entry name" value="SOLUTE CARRIER FAMILY 35 MEMBER F6"/>
    <property type="match status" value="1"/>
</dbReference>
<evidence type="ECO:0000256" key="1">
    <source>
        <dbReference type="SAM" id="MobiDB-lite"/>
    </source>
</evidence>
<dbReference type="InterPro" id="IPR037185">
    <property type="entry name" value="EmrE-like"/>
</dbReference>
<dbReference type="GO" id="GO:0016020">
    <property type="term" value="C:membrane"/>
    <property type="evidence" value="ECO:0007669"/>
    <property type="project" value="TreeGrafter"/>
</dbReference>
<sequence>MGMNQNQINILCLSKVFFSTCSSLISKWQQKQSVDGHDFVHPFMQSLQMFLGEALCFLVFLVYKKKFAARYEEGRQVAVAKGASDKINYLIFSFPTMCDFITSTISFFAINMMPLSINLMIKGGNIIVTAIFSIIFLKKTLYNHHYLGLGLAIAGSVFMGVMSMLNTNNSDDDQAQMLIGILLTVFSFFTFATQMVVEEKFFSQYYLHPFQGVGIEGFWGIGITSIAIAIFNFIPVPNNFKAPPNGNMEDFPNFMYQVFSMQNLVLFFTFFAYIIVILFVNGLALTVTKYASCIVRSLLNITSPFLVWAFCLAVKWESFQWFQLVAYIFITCGTLVYNETIEIPLLGLNKNLKKYINKKEEEEPFLDQDNNLVPQHPYRSFHKHSEQIDSNFSES</sequence>
<dbReference type="RefSeq" id="XP_001024478.1">
    <property type="nucleotide sequence ID" value="XM_001024478.3"/>
</dbReference>